<name>A0A6G0W232_APHCR</name>
<accession>A0A6G0W232</accession>
<evidence type="ECO:0000313" key="2">
    <source>
        <dbReference type="Proteomes" id="UP000478052"/>
    </source>
</evidence>
<proteinExistence type="predicted"/>
<organism evidence="1 2">
    <name type="scientific">Aphis craccivora</name>
    <name type="common">Cowpea aphid</name>
    <dbReference type="NCBI Taxonomy" id="307492"/>
    <lineage>
        <taxon>Eukaryota</taxon>
        <taxon>Metazoa</taxon>
        <taxon>Ecdysozoa</taxon>
        <taxon>Arthropoda</taxon>
        <taxon>Hexapoda</taxon>
        <taxon>Insecta</taxon>
        <taxon>Pterygota</taxon>
        <taxon>Neoptera</taxon>
        <taxon>Paraneoptera</taxon>
        <taxon>Hemiptera</taxon>
        <taxon>Sternorrhyncha</taxon>
        <taxon>Aphidomorpha</taxon>
        <taxon>Aphidoidea</taxon>
        <taxon>Aphididae</taxon>
        <taxon>Aphidini</taxon>
        <taxon>Aphis</taxon>
        <taxon>Aphis</taxon>
    </lineage>
</organism>
<gene>
    <name evidence="1" type="ORF">FWK35_00035730</name>
</gene>
<keyword evidence="2" id="KW-1185">Reference proteome</keyword>
<dbReference type="EMBL" id="VUJU01009429">
    <property type="protein sequence ID" value="KAF0720555.1"/>
    <property type="molecule type" value="Genomic_DNA"/>
</dbReference>
<comment type="caution">
    <text evidence="1">The sequence shown here is derived from an EMBL/GenBank/DDBJ whole genome shotgun (WGS) entry which is preliminary data.</text>
</comment>
<feature type="non-terminal residue" evidence="1">
    <location>
        <position position="1"/>
    </location>
</feature>
<protein>
    <submittedName>
        <fullName evidence="1">Uncharacterized protein</fullName>
    </submittedName>
</protein>
<reference evidence="1 2" key="1">
    <citation type="submission" date="2019-08" db="EMBL/GenBank/DDBJ databases">
        <title>Whole genome of Aphis craccivora.</title>
        <authorList>
            <person name="Voronova N.V."/>
            <person name="Shulinski R.S."/>
            <person name="Bandarenka Y.V."/>
            <person name="Zhorov D.G."/>
            <person name="Warner D."/>
        </authorList>
    </citation>
    <scope>NUCLEOTIDE SEQUENCE [LARGE SCALE GENOMIC DNA]</scope>
    <source>
        <strain evidence="1">180601</strain>
        <tissue evidence="1">Whole Body</tissue>
    </source>
</reference>
<dbReference type="Proteomes" id="UP000478052">
    <property type="component" value="Unassembled WGS sequence"/>
</dbReference>
<evidence type="ECO:0000313" key="1">
    <source>
        <dbReference type="EMBL" id="KAF0720555.1"/>
    </source>
</evidence>
<sequence>QTDVYLYLHESFIFLEGMFSEPDKVKLSNIGYSYLFEQIWLEMNGIE</sequence>
<dbReference type="AlphaFoldDB" id="A0A6G0W232"/>